<evidence type="ECO:0000313" key="1">
    <source>
        <dbReference type="EMBL" id="MFD1363181.1"/>
    </source>
</evidence>
<proteinExistence type="predicted"/>
<dbReference type="Pfam" id="PF20529">
    <property type="entry name" value="DUF6744"/>
    <property type="match status" value="1"/>
</dbReference>
<sequence length="196" mass="22518">MSTSVLQNTIAVDNENQAGIIGHLTWYSVAQQLIERDELLQKLNQAGFGEEWMPKEIRQADAFRRATQEVKTRRKTNQKDVHLNYLIREVYSDPTMIQRNIVCETVDQQGKRLDYDGQAAVLLLDKEHYRMEISAHDQTAHELAKEAESLFGLYSNHHSAQHLRVMIMDILKSMSPTPVGPNGGIYQFPKDKLKHC</sequence>
<gene>
    <name evidence="1" type="ORF">ACFQ4A_16145</name>
</gene>
<dbReference type="Proteomes" id="UP001597178">
    <property type="component" value="Unassembled WGS sequence"/>
</dbReference>
<evidence type="ECO:0000313" key="2">
    <source>
        <dbReference type="Proteomes" id="UP001597178"/>
    </source>
</evidence>
<reference evidence="2" key="1">
    <citation type="journal article" date="2019" name="Int. J. Syst. Evol. Microbiol.">
        <title>The Global Catalogue of Microorganisms (GCM) 10K type strain sequencing project: providing services to taxonomists for standard genome sequencing and annotation.</title>
        <authorList>
            <consortium name="The Broad Institute Genomics Platform"/>
            <consortium name="The Broad Institute Genome Sequencing Center for Infectious Disease"/>
            <person name="Wu L."/>
            <person name="Ma J."/>
        </authorList>
    </citation>
    <scope>NUCLEOTIDE SEQUENCE [LARGE SCALE GENOMIC DNA]</scope>
    <source>
        <strain evidence="2">CCUG 54822</strain>
    </source>
</reference>
<accession>A0ABW3ZXM7</accession>
<dbReference type="InterPro" id="IPR046632">
    <property type="entry name" value="DUF6744"/>
</dbReference>
<keyword evidence="2" id="KW-1185">Reference proteome</keyword>
<dbReference type="EMBL" id="JBHTNH010000029">
    <property type="protein sequence ID" value="MFD1363181.1"/>
    <property type="molecule type" value="Genomic_DNA"/>
</dbReference>
<protein>
    <submittedName>
        <fullName evidence="1">DUF6744 family protein</fullName>
    </submittedName>
</protein>
<dbReference type="RefSeq" id="WP_382402429.1">
    <property type="nucleotide sequence ID" value="NZ_JBHTNH010000029.1"/>
</dbReference>
<name>A0ABW3ZXM7_9BACI</name>
<comment type="caution">
    <text evidence="1">The sequence shown here is derived from an EMBL/GenBank/DDBJ whole genome shotgun (WGS) entry which is preliminary data.</text>
</comment>
<organism evidence="1 2">
    <name type="scientific">Lentibacillus salinarum</name>
    <dbReference type="NCBI Taxonomy" id="446820"/>
    <lineage>
        <taxon>Bacteria</taxon>
        <taxon>Bacillati</taxon>
        <taxon>Bacillota</taxon>
        <taxon>Bacilli</taxon>
        <taxon>Bacillales</taxon>
        <taxon>Bacillaceae</taxon>
        <taxon>Lentibacillus</taxon>
    </lineage>
</organism>